<dbReference type="NCBIfam" id="NF040501">
    <property type="entry name" value="resist_ArsN2"/>
    <property type="match status" value="1"/>
</dbReference>
<proteinExistence type="predicted"/>
<dbReference type="KEGG" id="rhoz:GXP67_11135"/>
<keyword evidence="2" id="KW-0808">Transferase</keyword>
<dbReference type="Gene3D" id="3.40.630.30">
    <property type="match status" value="1"/>
</dbReference>
<keyword evidence="3" id="KW-1185">Reference proteome</keyword>
<evidence type="ECO:0000313" key="2">
    <source>
        <dbReference type="EMBL" id="QHT67157.1"/>
    </source>
</evidence>
<feature type="domain" description="N-acetyltransferase" evidence="1">
    <location>
        <begin position="1"/>
        <end position="136"/>
    </location>
</feature>
<gene>
    <name evidence="2" type="ORF">GXP67_11135</name>
</gene>
<sequence length="155" mass="17376">MTDLSEIISASNTDMDVIRKLLQDNGLPVSDVNLENTYFFAAYLNGRIIGSIGLQVMGSVALLRSMVVEDRYRNLQVGKQLYEKVMELAVEKQIQEVFLITTTAQAYFGEKGFEVIAREQVPELIQQTTQFSKTCPGSGIVMHKLISKHAFVVKK</sequence>
<dbReference type="GO" id="GO:0016747">
    <property type="term" value="F:acyltransferase activity, transferring groups other than amino-acyl groups"/>
    <property type="evidence" value="ECO:0007669"/>
    <property type="project" value="InterPro"/>
</dbReference>
<dbReference type="SUPFAM" id="SSF55729">
    <property type="entry name" value="Acyl-CoA N-acyltransferases (Nat)"/>
    <property type="match status" value="1"/>
</dbReference>
<dbReference type="Proteomes" id="UP000480178">
    <property type="component" value="Chromosome"/>
</dbReference>
<dbReference type="InterPro" id="IPR000182">
    <property type="entry name" value="GNAT_dom"/>
</dbReference>
<name>A0A6C0GGR8_9BACT</name>
<dbReference type="AlphaFoldDB" id="A0A6C0GGR8"/>
<protein>
    <submittedName>
        <fullName evidence="2">GNAT family N-acetyltransferase</fullName>
    </submittedName>
</protein>
<dbReference type="PROSITE" id="PS51186">
    <property type="entry name" value="GNAT"/>
    <property type="match status" value="1"/>
</dbReference>
<dbReference type="Pfam" id="PF00583">
    <property type="entry name" value="Acetyltransf_1"/>
    <property type="match status" value="1"/>
</dbReference>
<evidence type="ECO:0000313" key="3">
    <source>
        <dbReference type="Proteomes" id="UP000480178"/>
    </source>
</evidence>
<accession>A0A6C0GGR8</accession>
<dbReference type="InterPro" id="IPR016181">
    <property type="entry name" value="Acyl_CoA_acyltransferase"/>
</dbReference>
<evidence type="ECO:0000259" key="1">
    <source>
        <dbReference type="PROSITE" id="PS51186"/>
    </source>
</evidence>
<dbReference type="EMBL" id="CP048222">
    <property type="protein sequence ID" value="QHT67157.1"/>
    <property type="molecule type" value="Genomic_DNA"/>
</dbReference>
<organism evidence="2 3">
    <name type="scientific">Rhodocytophaga rosea</name>
    <dbReference type="NCBI Taxonomy" id="2704465"/>
    <lineage>
        <taxon>Bacteria</taxon>
        <taxon>Pseudomonadati</taxon>
        <taxon>Bacteroidota</taxon>
        <taxon>Cytophagia</taxon>
        <taxon>Cytophagales</taxon>
        <taxon>Rhodocytophagaceae</taxon>
        <taxon>Rhodocytophaga</taxon>
    </lineage>
</organism>
<dbReference type="RefSeq" id="WP_162443200.1">
    <property type="nucleotide sequence ID" value="NZ_CP048222.1"/>
</dbReference>
<dbReference type="CDD" id="cd04301">
    <property type="entry name" value="NAT_SF"/>
    <property type="match status" value="1"/>
</dbReference>
<reference evidence="2 3" key="1">
    <citation type="submission" date="2020-01" db="EMBL/GenBank/DDBJ databases">
        <authorList>
            <person name="Kim M.K."/>
        </authorList>
    </citation>
    <scope>NUCLEOTIDE SEQUENCE [LARGE SCALE GENOMIC DNA]</scope>
    <source>
        <strain evidence="2 3">172606-1</strain>
    </source>
</reference>